<feature type="signal peptide" evidence="1">
    <location>
        <begin position="1"/>
        <end position="20"/>
    </location>
</feature>
<organism evidence="2 3">
    <name type="scientific">Cristinia sonorae</name>
    <dbReference type="NCBI Taxonomy" id="1940300"/>
    <lineage>
        <taxon>Eukaryota</taxon>
        <taxon>Fungi</taxon>
        <taxon>Dikarya</taxon>
        <taxon>Basidiomycota</taxon>
        <taxon>Agaricomycotina</taxon>
        <taxon>Agaricomycetes</taxon>
        <taxon>Agaricomycetidae</taxon>
        <taxon>Agaricales</taxon>
        <taxon>Pleurotineae</taxon>
        <taxon>Stephanosporaceae</taxon>
        <taxon>Cristinia</taxon>
    </lineage>
</organism>
<evidence type="ECO:0000313" key="3">
    <source>
        <dbReference type="Proteomes" id="UP000813824"/>
    </source>
</evidence>
<dbReference type="Proteomes" id="UP000813824">
    <property type="component" value="Unassembled WGS sequence"/>
</dbReference>
<reference evidence="2" key="1">
    <citation type="journal article" date="2021" name="New Phytol.">
        <title>Evolutionary innovations through gain and loss of genes in the ectomycorrhizal Boletales.</title>
        <authorList>
            <person name="Wu G."/>
            <person name="Miyauchi S."/>
            <person name="Morin E."/>
            <person name="Kuo A."/>
            <person name="Drula E."/>
            <person name="Varga T."/>
            <person name="Kohler A."/>
            <person name="Feng B."/>
            <person name="Cao Y."/>
            <person name="Lipzen A."/>
            <person name="Daum C."/>
            <person name="Hundley H."/>
            <person name="Pangilinan J."/>
            <person name="Johnson J."/>
            <person name="Barry K."/>
            <person name="LaButti K."/>
            <person name="Ng V."/>
            <person name="Ahrendt S."/>
            <person name="Min B."/>
            <person name="Choi I.G."/>
            <person name="Park H."/>
            <person name="Plett J.M."/>
            <person name="Magnuson J."/>
            <person name="Spatafora J.W."/>
            <person name="Nagy L.G."/>
            <person name="Henrissat B."/>
            <person name="Grigoriev I.V."/>
            <person name="Yang Z.L."/>
            <person name="Xu J."/>
            <person name="Martin F.M."/>
        </authorList>
    </citation>
    <scope>NUCLEOTIDE SEQUENCE</scope>
    <source>
        <strain evidence="2">KKN 215</strain>
    </source>
</reference>
<dbReference type="AlphaFoldDB" id="A0A8K0UU36"/>
<dbReference type="SUPFAM" id="SSF50685">
    <property type="entry name" value="Barwin-like endoglucanases"/>
    <property type="match status" value="1"/>
</dbReference>
<evidence type="ECO:0000256" key="1">
    <source>
        <dbReference type="SAM" id="SignalP"/>
    </source>
</evidence>
<dbReference type="Gene3D" id="2.40.40.10">
    <property type="entry name" value="RlpA-like domain"/>
    <property type="match status" value="1"/>
</dbReference>
<evidence type="ECO:0000313" key="2">
    <source>
        <dbReference type="EMBL" id="KAH8103499.1"/>
    </source>
</evidence>
<keyword evidence="3" id="KW-1185">Reference proteome</keyword>
<accession>A0A8K0UU36</accession>
<name>A0A8K0UU36_9AGAR</name>
<protein>
    <submittedName>
        <fullName evidence="2">Uncharacterized protein</fullName>
    </submittedName>
</protein>
<dbReference type="InterPro" id="IPR036908">
    <property type="entry name" value="RlpA-like_sf"/>
</dbReference>
<keyword evidence="1" id="KW-0732">Signal</keyword>
<sequence>MQFRLLSTVLTAASIVAVSAQTQTGTLFNFVPGLGACGFTNTSTQIVASVSAHTFSTFPGATPNPNNNPICTHSLKITHNNVTVTAPIVDFFTATGVDSNVGLSAAGFVKFAPLSDGIVPGVVWQIV</sequence>
<dbReference type="EMBL" id="JAEVFJ010000007">
    <property type="protein sequence ID" value="KAH8103499.1"/>
    <property type="molecule type" value="Genomic_DNA"/>
</dbReference>
<proteinExistence type="predicted"/>
<feature type="chain" id="PRO_5035422053" evidence="1">
    <location>
        <begin position="21"/>
        <end position="127"/>
    </location>
</feature>
<gene>
    <name evidence="2" type="ORF">BXZ70DRAFT_734699</name>
</gene>
<dbReference type="OrthoDB" id="406505at2759"/>
<comment type="caution">
    <text evidence="2">The sequence shown here is derived from an EMBL/GenBank/DDBJ whole genome shotgun (WGS) entry which is preliminary data.</text>
</comment>